<organism evidence="4">
    <name type="scientific">Rhizobium leguminosarum</name>
    <dbReference type="NCBI Taxonomy" id="384"/>
    <lineage>
        <taxon>Bacteria</taxon>
        <taxon>Pseudomonadati</taxon>
        <taxon>Pseudomonadota</taxon>
        <taxon>Alphaproteobacteria</taxon>
        <taxon>Hyphomicrobiales</taxon>
        <taxon>Rhizobiaceae</taxon>
        <taxon>Rhizobium/Agrobacterium group</taxon>
        <taxon>Rhizobium</taxon>
    </lineage>
</organism>
<dbReference type="InterPro" id="IPR050109">
    <property type="entry name" value="HTH-type_TetR-like_transc_reg"/>
</dbReference>
<dbReference type="AlphaFoldDB" id="A0A154IEH8"/>
<sequence>MREDTKTRRQAEIEAAAYELLKERGYRSTSMLDIAKAAKASNETLYRWYGDKNGLFKTMVESNARATKAALDAAIRDEVDPLETLVHVAPILLSMLLGDKAISLNRAAAADESGELGATIAAAGRGSVFPLIEKVIGRGLETAALAAPSAGVAAEWFLSLLIGDLQIRRVNRTLPEPSDENIRARAAAAMSAFGKLCGA</sequence>
<dbReference type="PANTHER" id="PTHR30055:SF146">
    <property type="entry name" value="HTH-TYPE TRANSCRIPTIONAL DUAL REGULATOR CECR"/>
    <property type="match status" value="1"/>
</dbReference>
<dbReference type="GO" id="GO:0000976">
    <property type="term" value="F:transcription cis-regulatory region binding"/>
    <property type="evidence" value="ECO:0007669"/>
    <property type="project" value="TreeGrafter"/>
</dbReference>
<dbReference type="Pfam" id="PF14246">
    <property type="entry name" value="TetR_C_7"/>
    <property type="match status" value="1"/>
</dbReference>
<dbReference type="PRINTS" id="PR00455">
    <property type="entry name" value="HTHTETR"/>
</dbReference>
<gene>
    <name evidence="4" type="ORF">A4A59_24420</name>
</gene>
<keyword evidence="1 2" id="KW-0238">DNA-binding</keyword>
<name>A0A154IEH8_RHILE</name>
<evidence type="ECO:0000256" key="1">
    <source>
        <dbReference type="ARBA" id="ARBA00023125"/>
    </source>
</evidence>
<protein>
    <submittedName>
        <fullName evidence="4">TetR family transcriptional regulator</fullName>
    </submittedName>
</protein>
<reference evidence="4" key="1">
    <citation type="submission" date="2016-03" db="EMBL/GenBank/DDBJ databases">
        <title>Microsymbionts genomes from the relict species Vavilovia formosa.</title>
        <authorList>
            <person name="Chirak E."/>
            <person name="Kimeklis A."/>
            <person name="Kopat V."/>
            <person name="Andronov E."/>
        </authorList>
    </citation>
    <scope>NUCLEOTIDE SEQUENCE [LARGE SCALE GENOMIC DNA]</scope>
    <source>
        <strain evidence="4">Vaf12</strain>
    </source>
</reference>
<dbReference type="Pfam" id="PF00440">
    <property type="entry name" value="TetR_N"/>
    <property type="match status" value="1"/>
</dbReference>
<dbReference type="EMBL" id="LVYU01000108">
    <property type="protein sequence ID" value="KZA98986.1"/>
    <property type="molecule type" value="Genomic_DNA"/>
</dbReference>
<feature type="domain" description="HTH tetR-type" evidence="3">
    <location>
        <begin position="7"/>
        <end position="67"/>
    </location>
</feature>
<feature type="DNA-binding region" description="H-T-H motif" evidence="2">
    <location>
        <begin position="30"/>
        <end position="49"/>
    </location>
</feature>
<dbReference type="Gene3D" id="1.10.357.10">
    <property type="entry name" value="Tetracycline Repressor, domain 2"/>
    <property type="match status" value="1"/>
</dbReference>
<comment type="caution">
    <text evidence="4">The sequence shown here is derived from an EMBL/GenBank/DDBJ whole genome shotgun (WGS) entry which is preliminary data.</text>
</comment>
<dbReference type="InterPro" id="IPR039536">
    <property type="entry name" value="TetR_C_Proteobacteria"/>
</dbReference>
<evidence type="ECO:0000259" key="3">
    <source>
        <dbReference type="PROSITE" id="PS50977"/>
    </source>
</evidence>
<evidence type="ECO:0000256" key="2">
    <source>
        <dbReference type="PROSITE-ProRule" id="PRU00335"/>
    </source>
</evidence>
<dbReference type="InterPro" id="IPR009057">
    <property type="entry name" value="Homeodomain-like_sf"/>
</dbReference>
<dbReference type="SUPFAM" id="SSF46689">
    <property type="entry name" value="Homeodomain-like"/>
    <property type="match status" value="1"/>
</dbReference>
<dbReference type="InterPro" id="IPR001647">
    <property type="entry name" value="HTH_TetR"/>
</dbReference>
<evidence type="ECO:0000313" key="4">
    <source>
        <dbReference type="EMBL" id="KZA98986.1"/>
    </source>
</evidence>
<accession>A0A154IEH8</accession>
<dbReference type="GO" id="GO:0003700">
    <property type="term" value="F:DNA-binding transcription factor activity"/>
    <property type="evidence" value="ECO:0007669"/>
    <property type="project" value="TreeGrafter"/>
</dbReference>
<dbReference type="Gene3D" id="1.10.10.60">
    <property type="entry name" value="Homeodomain-like"/>
    <property type="match status" value="1"/>
</dbReference>
<dbReference type="PROSITE" id="PS50977">
    <property type="entry name" value="HTH_TETR_2"/>
    <property type="match status" value="1"/>
</dbReference>
<dbReference type="PANTHER" id="PTHR30055">
    <property type="entry name" value="HTH-TYPE TRANSCRIPTIONAL REGULATOR RUTR"/>
    <property type="match status" value="1"/>
</dbReference>
<dbReference type="RefSeq" id="WP_062943295.1">
    <property type="nucleotide sequence ID" value="NZ_CP171844.1"/>
</dbReference>
<proteinExistence type="predicted"/>